<reference evidence="2 3" key="1">
    <citation type="submission" date="2024-04" db="EMBL/GenBank/DDBJ databases">
        <authorList>
            <person name="Fracassetti M."/>
        </authorList>
    </citation>
    <scope>NUCLEOTIDE SEQUENCE [LARGE SCALE GENOMIC DNA]</scope>
</reference>
<dbReference type="AlphaFoldDB" id="A0AAV2DUI3"/>
<organism evidence="2 3">
    <name type="scientific">Linum trigynum</name>
    <dbReference type="NCBI Taxonomy" id="586398"/>
    <lineage>
        <taxon>Eukaryota</taxon>
        <taxon>Viridiplantae</taxon>
        <taxon>Streptophyta</taxon>
        <taxon>Embryophyta</taxon>
        <taxon>Tracheophyta</taxon>
        <taxon>Spermatophyta</taxon>
        <taxon>Magnoliopsida</taxon>
        <taxon>eudicotyledons</taxon>
        <taxon>Gunneridae</taxon>
        <taxon>Pentapetalae</taxon>
        <taxon>rosids</taxon>
        <taxon>fabids</taxon>
        <taxon>Malpighiales</taxon>
        <taxon>Linaceae</taxon>
        <taxon>Linum</taxon>
    </lineage>
</organism>
<proteinExistence type="predicted"/>
<dbReference type="EMBL" id="OZ034816">
    <property type="protein sequence ID" value="CAL1377144.1"/>
    <property type="molecule type" value="Genomic_DNA"/>
</dbReference>
<name>A0AAV2DUI3_9ROSI</name>
<keyword evidence="3" id="KW-1185">Reference proteome</keyword>
<evidence type="ECO:0000313" key="2">
    <source>
        <dbReference type="EMBL" id="CAL1377144.1"/>
    </source>
</evidence>
<dbReference type="Proteomes" id="UP001497516">
    <property type="component" value="Chromosome 3"/>
</dbReference>
<gene>
    <name evidence="2" type="ORF">LTRI10_LOCUS18814</name>
</gene>
<accession>A0AAV2DUI3</accession>
<sequence>MGFLLPPQARQKQRLAVTKTKLNPTDATFSFLLGSAAESRRQRFDLRSSRGGWVRRGVRFGSLASEPQTGWAENGIGGRRQLFVGSRARRHGTDGGKGGVDCRGKGGGEAKEGGGAGGLGL</sequence>
<evidence type="ECO:0000313" key="3">
    <source>
        <dbReference type="Proteomes" id="UP001497516"/>
    </source>
</evidence>
<feature type="region of interest" description="Disordered" evidence="1">
    <location>
        <begin position="86"/>
        <end position="121"/>
    </location>
</feature>
<protein>
    <submittedName>
        <fullName evidence="2">Uncharacterized protein</fullName>
    </submittedName>
</protein>
<feature type="compositionally biased region" description="Basic and acidic residues" evidence="1">
    <location>
        <begin position="100"/>
        <end position="112"/>
    </location>
</feature>
<evidence type="ECO:0000256" key="1">
    <source>
        <dbReference type="SAM" id="MobiDB-lite"/>
    </source>
</evidence>